<feature type="signal peptide" evidence="2">
    <location>
        <begin position="1"/>
        <end position="36"/>
    </location>
</feature>
<dbReference type="InterPro" id="IPR011250">
    <property type="entry name" value="OMP/PagP_B-barrel"/>
</dbReference>
<keyword evidence="5" id="KW-1185">Reference proteome</keyword>
<feature type="domain" description="Outer membrane protein beta-barrel" evidence="3">
    <location>
        <begin position="42"/>
        <end position="221"/>
    </location>
</feature>
<dbReference type="InterPro" id="IPR030820">
    <property type="entry name" value="OMP_myx_plus_Proteobacteria"/>
</dbReference>
<name>A0ABV7FMB3_9ALTE</name>
<evidence type="ECO:0000256" key="2">
    <source>
        <dbReference type="SAM" id="SignalP"/>
    </source>
</evidence>
<dbReference type="Proteomes" id="UP001595478">
    <property type="component" value="Unassembled WGS sequence"/>
</dbReference>
<keyword evidence="1 2" id="KW-0732">Signal</keyword>
<protein>
    <submittedName>
        <fullName evidence="4">Outer membrane beta-barrel domain-containing protein</fullName>
    </submittedName>
</protein>
<feature type="chain" id="PRO_5046555776" evidence="2">
    <location>
        <begin position="37"/>
        <end position="223"/>
    </location>
</feature>
<dbReference type="Gene3D" id="2.40.160.20">
    <property type="match status" value="1"/>
</dbReference>
<evidence type="ECO:0000259" key="3">
    <source>
        <dbReference type="Pfam" id="PF13505"/>
    </source>
</evidence>
<evidence type="ECO:0000313" key="5">
    <source>
        <dbReference type="Proteomes" id="UP001595478"/>
    </source>
</evidence>
<sequence>MRRLLKKTVNRQSCGLSTWLCFFALYFALSGVAVHAQSTQPSAIDPNIERRSIDEFDIDSENFEVSAFAGVISIEDFSSDIVVGARLAYHVNENVFIEASFGQATAGETSFEILSGGAPFLTEEERDYRYYDLAIAYNFNGEVFFTQQLVFNTDFFLSLGAGNTDFAGDERFTVSLGAGYRLLVTDYLSVRFDVRDHVFDSDIIGTEKSVHNLTFTLSTTFFF</sequence>
<dbReference type="NCBIfam" id="TIGR04565">
    <property type="entry name" value="OMP_myx_plus"/>
    <property type="match status" value="1"/>
</dbReference>
<gene>
    <name evidence="4" type="ORF">ACFOHL_07475</name>
</gene>
<proteinExistence type="predicted"/>
<dbReference type="EMBL" id="JBHRSW010000011">
    <property type="protein sequence ID" value="MFC3121458.1"/>
    <property type="molecule type" value="Genomic_DNA"/>
</dbReference>
<reference evidence="5" key="1">
    <citation type="journal article" date="2019" name="Int. J. Syst. Evol. Microbiol.">
        <title>The Global Catalogue of Microorganisms (GCM) 10K type strain sequencing project: providing services to taxonomists for standard genome sequencing and annotation.</title>
        <authorList>
            <consortium name="The Broad Institute Genomics Platform"/>
            <consortium name="The Broad Institute Genome Sequencing Center for Infectious Disease"/>
            <person name="Wu L."/>
            <person name="Ma J."/>
        </authorList>
    </citation>
    <scope>NUCLEOTIDE SEQUENCE [LARGE SCALE GENOMIC DNA]</scope>
    <source>
        <strain evidence="5">KCTC 52473</strain>
    </source>
</reference>
<accession>A0ABV7FMB3</accession>
<evidence type="ECO:0000256" key="1">
    <source>
        <dbReference type="ARBA" id="ARBA00022729"/>
    </source>
</evidence>
<dbReference type="SUPFAM" id="SSF56925">
    <property type="entry name" value="OMPA-like"/>
    <property type="match status" value="1"/>
</dbReference>
<comment type="caution">
    <text evidence="4">The sequence shown here is derived from an EMBL/GenBank/DDBJ whole genome shotgun (WGS) entry which is preliminary data.</text>
</comment>
<dbReference type="RefSeq" id="WP_376919594.1">
    <property type="nucleotide sequence ID" value="NZ_JBHRSW010000011.1"/>
</dbReference>
<evidence type="ECO:0000313" key="4">
    <source>
        <dbReference type="EMBL" id="MFC3121458.1"/>
    </source>
</evidence>
<dbReference type="Pfam" id="PF13505">
    <property type="entry name" value="OMP_b-brl"/>
    <property type="match status" value="1"/>
</dbReference>
<dbReference type="InterPro" id="IPR027385">
    <property type="entry name" value="Beta-barrel_OMP"/>
</dbReference>
<organism evidence="4 5">
    <name type="scientific">Agaribacter flavus</name>
    <dbReference type="NCBI Taxonomy" id="1902781"/>
    <lineage>
        <taxon>Bacteria</taxon>
        <taxon>Pseudomonadati</taxon>
        <taxon>Pseudomonadota</taxon>
        <taxon>Gammaproteobacteria</taxon>
        <taxon>Alteromonadales</taxon>
        <taxon>Alteromonadaceae</taxon>
        <taxon>Agaribacter</taxon>
    </lineage>
</organism>